<evidence type="ECO:0000313" key="3">
    <source>
        <dbReference type="EMBL" id="KAI9180167.1"/>
    </source>
</evidence>
<accession>A0AAD5IY67</accession>
<keyword evidence="4" id="KW-1185">Reference proteome</keyword>
<reference evidence="3" key="1">
    <citation type="journal article" date="2022" name="Plant J.">
        <title>Strategies of tolerance reflected in two North American maple genomes.</title>
        <authorList>
            <person name="McEvoy S.L."/>
            <person name="Sezen U.U."/>
            <person name="Trouern-Trend A."/>
            <person name="McMahon S.M."/>
            <person name="Schaberg P.G."/>
            <person name="Yang J."/>
            <person name="Wegrzyn J.L."/>
            <person name="Swenson N.G."/>
        </authorList>
    </citation>
    <scope>NUCLEOTIDE SEQUENCE</scope>
    <source>
        <strain evidence="3">91603</strain>
    </source>
</reference>
<reference evidence="3" key="2">
    <citation type="submission" date="2023-02" db="EMBL/GenBank/DDBJ databases">
        <authorList>
            <person name="Swenson N.G."/>
            <person name="Wegrzyn J.L."/>
            <person name="Mcevoy S.L."/>
        </authorList>
    </citation>
    <scope>NUCLEOTIDE SEQUENCE</scope>
    <source>
        <strain evidence="3">91603</strain>
        <tissue evidence="3">Leaf</tissue>
    </source>
</reference>
<dbReference type="Proteomes" id="UP001064489">
    <property type="component" value="Chromosome 4"/>
</dbReference>
<dbReference type="PANTHER" id="PTHR31066">
    <property type="entry name" value="OS05G0427100 PROTEIN-RELATED"/>
    <property type="match status" value="1"/>
</dbReference>
<dbReference type="InterPro" id="IPR000270">
    <property type="entry name" value="PB1_dom"/>
</dbReference>
<organism evidence="3 4">
    <name type="scientific">Acer negundo</name>
    <name type="common">Box elder</name>
    <dbReference type="NCBI Taxonomy" id="4023"/>
    <lineage>
        <taxon>Eukaryota</taxon>
        <taxon>Viridiplantae</taxon>
        <taxon>Streptophyta</taxon>
        <taxon>Embryophyta</taxon>
        <taxon>Tracheophyta</taxon>
        <taxon>Spermatophyta</taxon>
        <taxon>Magnoliopsida</taxon>
        <taxon>eudicotyledons</taxon>
        <taxon>Gunneridae</taxon>
        <taxon>Pentapetalae</taxon>
        <taxon>rosids</taxon>
        <taxon>malvids</taxon>
        <taxon>Sapindales</taxon>
        <taxon>Sapindaceae</taxon>
        <taxon>Hippocastanoideae</taxon>
        <taxon>Acereae</taxon>
        <taxon>Acer</taxon>
    </lineage>
</organism>
<protein>
    <recommendedName>
        <fullName evidence="2">PB1 domain-containing protein</fullName>
    </recommendedName>
</protein>
<dbReference type="SUPFAM" id="SSF54277">
    <property type="entry name" value="CAD &amp; PB1 domains"/>
    <property type="match status" value="1"/>
</dbReference>
<evidence type="ECO:0000259" key="2">
    <source>
        <dbReference type="Pfam" id="PF00564"/>
    </source>
</evidence>
<proteinExistence type="predicted"/>
<dbReference type="PANTHER" id="PTHR31066:SF97">
    <property type="entry name" value="OS03G0401100 PROTEIN"/>
    <property type="match status" value="1"/>
</dbReference>
<feature type="compositionally biased region" description="Basic and acidic residues" evidence="1">
    <location>
        <begin position="166"/>
        <end position="180"/>
    </location>
</feature>
<dbReference type="AlphaFoldDB" id="A0AAD5IY67"/>
<feature type="domain" description="PB1" evidence="2">
    <location>
        <begin position="12"/>
        <end position="59"/>
    </location>
</feature>
<sequence length="232" mass="26168">MNRMRELYGGAVVSKYQQPDEDLDALVSVVNDDDVTNMMEEYEKLGSGDGFTRLRIFLFSHPDQDGSLHYVEGDNRETERRYVDALNNMNDGNELRKLQQPDSPVISTVDDVQGAERFFNTMSLAGGIHNQLQYNMHHLTIPHVGSGQLQQSVAQRHEMEVLKESELSNAHGEVETKSDNDNVNTSKIEPTKAEAEAIERGLQTIKNDDLEEIRELGMELFSMGSGRVLILQ</sequence>
<gene>
    <name evidence="3" type="ORF">LWI28_001916</name>
</gene>
<name>A0AAD5IY67_ACENE</name>
<feature type="region of interest" description="Disordered" evidence="1">
    <location>
        <begin position="166"/>
        <end position="185"/>
    </location>
</feature>
<dbReference type="EMBL" id="JAJSOW010000101">
    <property type="protein sequence ID" value="KAI9180167.1"/>
    <property type="molecule type" value="Genomic_DNA"/>
</dbReference>
<evidence type="ECO:0000256" key="1">
    <source>
        <dbReference type="SAM" id="MobiDB-lite"/>
    </source>
</evidence>
<comment type="caution">
    <text evidence="3">The sequence shown here is derived from an EMBL/GenBank/DDBJ whole genome shotgun (WGS) entry which is preliminary data.</text>
</comment>
<evidence type="ECO:0000313" key="4">
    <source>
        <dbReference type="Proteomes" id="UP001064489"/>
    </source>
</evidence>
<dbReference type="Pfam" id="PF00564">
    <property type="entry name" value="PB1"/>
    <property type="match status" value="1"/>
</dbReference>
<dbReference type="InterPro" id="IPR053198">
    <property type="entry name" value="Gynoecium_Dev_Regulator"/>
</dbReference>